<organism evidence="12 13">
    <name type="scientific">Paucimonas lemoignei</name>
    <name type="common">Pseudomonas lemoignei</name>
    <dbReference type="NCBI Taxonomy" id="29443"/>
    <lineage>
        <taxon>Bacteria</taxon>
        <taxon>Pseudomonadati</taxon>
        <taxon>Pseudomonadota</taxon>
        <taxon>Betaproteobacteria</taxon>
        <taxon>Burkholderiales</taxon>
        <taxon>Burkholderiaceae</taxon>
        <taxon>Paucimonas</taxon>
    </lineage>
</organism>
<gene>
    <name evidence="12" type="ORF">EDC30_11575</name>
</gene>
<comment type="caution">
    <text evidence="12">The sequence shown here is derived from an EMBL/GenBank/DDBJ whole genome shotgun (WGS) entry which is preliminary data.</text>
</comment>
<feature type="transmembrane region" description="Helical" evidence="8">
    <location>
        <begin position="20"/>
        <end position="45"/>
    </location>
</feature>
<comment type="subcellular location">
    <subcellularLocation>
        <location evidence="1">Cell membrane</location>
        <topology evidence="1">Multi-pass membrane protein</topology>
    </subcellularLocation>
</comment>
<dbReference type="InterPro" id="IPR049278">
    <property type="entry name" value="MS_channel_C"/>
</dbReference>
<dbReference type="Pfam" id="PF00924">
    <property type="entry name" value="MS_channel_2nd"/>
    <property type="match status" value="1"/>
</dbReference>
<dbReference type="InterPro" id="IPR006685">
    <property type="entry name" value="MscS_channel_2nd"/>
</dbReference>
<dbReference type="Gene3D" id="1.10.287.1260">
    <property type="match status" value="1"/>
</dbReference>
<dbReference type="SUPFAM" id="SSF82689">
    <property type="entry name" value="Mechanosensitive channel protein MscS (YggB), C-terminal domain"/>
    <property type="match status" value="1"/>
</dbReference>
<evidence type="ECO:0000313" key="13">
    <source>
        <dbReference type="Proteomes" id="UP000295382"/>
    </source>
</evidence>
<keyword evidence="5 8" id="KW-1133">Transmembrane helix</keyword>
<protein>
    <submittedName>
        <fullName evidence="12">Small-conductance mechanosensitive channel</fullName>
    </submittedName>
</protein>
<dbReference type="Gene3D" id="2.30.30.60">
    <property type="match status" value="1"/>
</dbReference>
<dbReference type="Proteomes" id="UP000295382">
    <property type="component" value="Unassembled WGS sequence"/>
</dbReference>
<evidence type="ECO:0000256" key="5">
    <source>
        <dbReference type="ARBA" id="ARBA00022989"/>
    </source>
</evidence>
<feature type="compositionally biased region" description="Polar residues" evidence="7">
    <location>
        <begin position="357"/>
        <end position="367"/>
    </location>
</feature>
<keyword evidence="3" id="KW-1003">Cell membrane</keyword>
<feature type="transmembrane region" description="Helical" evidence="8">
    <location>
        <begin position="66"/>
        <end position="87"/>
    </location>
</feature>
<evidence type="ECO:0000259" key="11">
    <source>
        <dbReference type="Pfam" id="PF21088"/>
    </source>
</evidence>
<dbReference type="InterPro" id="IPR023408">
    <property type="entry name" value="MscS_beta-dom_sf"/>
</dbReference>
<evidence type="ECO:0000256" key="1">
    <source>
        <dbReference type="ARBA" id="ARBA00004651"/>
    </source>
</evidence>
<evidence type="ECO:0000256" key="7">
    <source>
        <dbReference type="SAM" id="MobiDB-lite"/>
    </source>
</evidence>
<evidence type="ECO:0000256" key="3">
    <source>
        <dbReference type="ARBA" id="ARBA00022475"/>
    </source>
</evidence>
<accession>A0A4R3HPW4</accession>
<dbReference type="EMBL" id="SLZQ01000015">
    <property type="protein sequence ID" value="TCS33785.1"/>
    <property type="molecule type" value="Genomic_DNA"/>
</dbReference>
<reference evidence="12 13" key="1">
    <citation type="submission" date="2019-03" db="EMBL/GenBank/DDBJ databases">
        <title>Genomic Encyclopedia of Type Strains, Phase IV (KMG-IV): sequencing the most valuable type-strain genomes for metagenomic binning, comparative biology and taxonomic classification.</title>
        <authorList>
            <person name="Goeker M."/>
        </authorList>
    </citation>
    <scope>NUCLEOTIDE SEQUENCE [LARGE SCALE GENOMIC DNA]</scope>
    <source>
        <strain evidence="12 13">DSM 7445</strain>
    </source>
</reference>
<feature type="domain" description="Mechanosensitive ion channel MscS" evidence="9">
    <location>
        <begin position="187"/>
        <end position="254"/>
    </location>
</feature>
<proteinExistence type="inferred from homology"/>
<dbReference type="PANTHER" id="PTHR30566:SF25">
    <property type="entry name" value="INNER MEMBRANE PROTEIN"/>
    <property type="match status" value="1"/>
</dbReference>
<dbReference type="Gene3D" id="3.30.70.100">
    <property type="match status" value="1"/>
</dbReference>
<evidence type="ECO:0000259" key="9">
    <source>
        <dbReference type="Pfam" id="PF00924"/>
    </source>
</evidence>
<dbReference type="Pfam" id="PF21082">
    <property type="entry name" value="MS_channel_3rd"/>
    <property type="match status" value="1"/>
</dbReference>
<dbReference type="GO" id="GO:0005886">
    <property type="term" value="C:plasma membrane"/>
    <property type="evidence" value="ECO:0007669"/>
    <property type="project" value="UniProtKB-SubCell"/>
</dbReference>
<keyword evidence="4 8" id="KW-0812">Transmembrane</keyword>
<dbReference type="SUPFAM" id="SSF50182">
    <property type="entry name" value="Sm-like ribonucleoproteins"/>
    <property type="match status" value="1"/>
</dbReference>
<feature type="domain" description="Mechanosensitive ion channel MscS C-terminal" evidence="10">
    <location>
        <begin position="260"/>
        <end position="345"/>
    </location>
</feature>
<comment type="similarity">
    <text evidence="2">Belongs to the MscS (TC 1.A.23) family.</text>
</comment>
<feature type="transmembrane region" description="Helical" evidence="8">
    <location>
        <begin position="138"/>
        <end position="161"/>
    </location>
</feature>
<evidence type="ECO:0000256" key="8">
    <source>
        <dbReference type="SAM" id="Phobius"/>
    </source>
</evidence>
<dbReference type="InterPro" id="IPR011014">
    <property type="entry name" value="MscS_channel_TM-2"/>
</dbReference>
<feature type="compositionally biased region" description="Polar residues" evidence="7">
    <location>
        <begin position="374"/>
        <end position="383"/>
    </location>
</feature>
<evidence type="ECO:0000256" key="2">
    <source>
        <dbReference type="ARBA" id="ARBA00008017"/>
    </source>
</evidence>
<dbReference type="GO" id="GO:0008381">
    <property type="term" value="F:mechanosensitive monoatomic ion channel activity"/>
    <property type="evidence" value="ECO:0007669"/>
    <property type="project" value="UniProtKB-ARBA"/>
</dbReference>
<dbReference type="InterPro" id="IPR049142">
    <property type="entry name" value="MS_channel_1st"/>
</dbReference>
<evidence type="ECO:0000256" key="4">
    <source>
        <dbReference type="ARBA" id="ARBA00022692"/>
    </source>
</evidence>
<feature type="transmembrane region" description="Helical" evidence="8">
    <location>
        <begin position="167"/>
        <end position="185"/>
    </location>
</feature>
<dbReference type="Pfam" id="PF21088">
    <property type="entry name" value="MS_channel_1st"/>
    <property type="match status" value="1"/>
</dbReference>
<dbReference type="InterPro" id="IPR011066">
    <property type="entry name" value="MscS_channel_C_sf"/>
</dbReference>
<feature type="domain" description="Mechanosensitive ion channel transmembrane helices 2/3" evidence="11">
    <location>
        <begin position="146"/>
        <end position="186"/>
    </location>
</feature>
<dbReference type="OrthoDB" id="9775207at2"/>
<evidence type="ECO:0000313" key="12">
    <source>
        <dbReference type="EMBL" id="TCS33785.1"/>
    </source>
</evidence>
<name>A0A4R3HPW4_PAULE</name>
<sequence length="383" mass="42653">MEWNATLAWLSQTTLLGMSLLNWIIASGVAIFSYIVMTTAVSIIVNRLDKIKDRTVTHVDDFIVDVLGGTSKIVLAIAAFLIGFGVIEPPLRWVEQADHLWFLALSLQIGLWLNRAITITSRHRLMRSADMSHMRASATTTLLVWALRVLLWSIVLLAMLSNLGVNITAFVASLGVGGIAIALAVQNILGDLFASLAIAIDKPFEVDDFIIMGDILGSVEEVGLKTTRVRSLSGEQIILSNTELLKNTIRNYKRMDERRVEFRFGVMYGTPADRVEAIPAMVRKIIESLDKTRFDRAHFKEFGTSSLTYEVVYYVLSPDFNLYMDIQQKINLQLMRELESLGVKFALPTQTVLLSTTPSQQPASNTGPMIPQPAKNTHYFSGT</sequence>
<dbReference type="InterPro" id="IPR010920">
    <property type="entry name" value="LSM_dom_sf"/>
</dbReference>
<dbReference type="SUPFAM" id="SSF82861">
    <property type="entry name" value="Mechanosensitive channel protein MscS (YggB), transmembrane region"/>
    <property type="match status" value="1"/>
</dbReference>
<evidence type="ECO:0000259" key="10">
    <source>
        <dbReference type="Pfam" id="PF21082"/>
    </source>
</evidence>
<feature type="region of interest" description="Disordered" evidence="7">
    <location>
        <begin position="357"/>
        <end position="383"/>
    </location>
</feature>
<keyword evidence="6 8" id="KW-0472">Membrane</keyword>
<dbReference type="PANTHER" id="PTHR30566">
    <property type="entry name" value="YNAI-RELATED MECHANOSENSITIVE ION CHANNEL"/>
    <property type="match status" value="1"/>
</dbReference>
<dbReference type="AlphaFoldDB" id="A0A4R3HPW4"/>
<keyword evidence="13" id="KW-1185">Reference proteome</keyword>
<evidence type="ECO:0000256" key="6">
    <source>
        <dbReference type="ARBA" id="ARBA00023136"/>
    </source>
</evidence>
<dbReference type="RefSeq" id="WP_132260121.1">
    <property type="nucleotide sequence ID" value="NZ_SLZQ01000015.1"/>
</dbReference>